<dbReference type="Gramene" id="OB07G20660.1">
    <property type="protein sequence ID" value="OB07G20660.1"/>
    <property type="gene ID" value="OB07G20660"/>
</dbReference>
<dbReference type="HOGENOM" id="CLU_1909899_0_0_1"/>
<evidence type="ECO:0000313" key="2">
    <source>
        <dbReference type="EnsemblPlants" id="OB07G20660.1"/>
    </source>
</evidence>
<proteinExistence type="predicted"/>
<feature type="region of interest" description="Disordered" evidence="1">
    <location>
        <begin position="1"/>
        <end position="74"/>
    </location>
</feature>
<reference evidence="2" key="1">
    <citation type="journal article" date="2013" name="Nat. Commun.">
        <title>Whole-genome sequencing of Oryza brachyantha reveals mechanisms underlying Oryza genome evolution.</title>
        <authorList>
            <person name="Chen J."/>
            <person name="Huang Q."/>
            <person name="Gao D."/>
            <person name="Wang J."/>
            <person name="Lang Y."/>
            <person name="Liu T."/>
            <person name="Li B."/>
            <person name="Bai Z."/>
            <person name="Luis Goicoechea J."/>
            <person name="Liang C."/>
            <person name="Chen C."/>
            <person name="Zhang W."/>
            <person name="Sun S."/>
            <person name="Liao Y."/>
            <person name="Zhang X."/>
            <person name="Yang L."/>
            <person name="Song C."/>
            <person name="Wang M."/>
            <person name="Shi J."/>
            <person name="Liu G."/>
            <person name="Liu J."/>
            <person name="Zhou H."/>
            <person name="Zhou W."/>
            <person name="Yu Q."/>
            <person name="An N."/>
            <person name="Chen Y."/>
            <person name="Cai Q."/>
            <person name="Wang B."/>
            <person name="Liu B."/>
            <person name="Min J."/>
            <person name="Huang Y."/>
            <person name="Wu H."/>
            <person name="Li Z."/>
            <person name="Zhang Y."/>
            <person name="Yin Y."/>
            <person name="Song W."/>
            <person name="Jiang J."/>
            <person name="Jackson S.A."/>
            <person name="Wing R.A."/>
            <person name="Wang J."/>
            <person name="Chen M."/>
        </authorList>
    </citation>
    <scope>NUCLEOTIDE SEQUENCE [LARGE SCALE GENOMIC DNA]</scope>
    <source>
        <strain evidence="2">cv. IRGC 101232</strain>
    </source>
</reference>
<evidence type="ECO:0000313" key="3">
    <source>
        <dbReference type="Proteomes" id="UP000006038"/>
    </source>
</evidence>
<dbReference type="AlphaFoldDB" id="J3MKY4"/>
<sequence length="133" mass="14103">MSTANGMMASATTQVTGGKPAPSPARTSLVSKERYATLPLVRSDSRSSRMSPTARAWSSGRPSGMDKNRSRRGDAAEALVGVKERDVQAGGGEAGGEVRHAVDVALRRAREDEHVSRHVRPLALRARLASALL</sequence>
<feature type="compositionally biased region" description="Polar residues" evidence="1">
    <location>
        <begin position="1"/>
        <end position="16"/>
    </location>
</feature>
<evidence type="ECO:0000256" key="1">
    <source>
        <dbReference type="SAM" id="MobiDB-lite"/>
    </source>
</evidence>
<reference evidence="2" key="2">
    <citation type="submission" date="2013-04" db="UniProtKB">
        <authorList>
            <consortium name="EnsemblPlants"/>
        </authorList>
    </citation>
    <scope>IDENTIFICATION</scope>
</reference>
<accession>J3MKY4</accession>
<protein>
    <submittedName>
        <fullName evidence="2">Uncharacterized protein</fullName>
    </submittedName>
</protein>
<organism evidence="2">
    <name type="scientific">Oryza brachyantha</name>
    <name type="common">malo sina</name>
    <dbReference type="NCBI Taxonomy" id="4533"/>
    <lineage>
        <taxon>Eukaryota</taxon>
        <taxon>Viridiplantae</taxon>
        <taxon>Streptophyta</taxon>
        <taxon>Embryophyta</taxon>
        <taxon>Tracheophyta</taxon>
        <taxon>Spermatophyta</taxon>
        <taxon>Magnoliopsida</taxon>
        <taxon>Liliopsida</taxon>
        <taxon>Poales</taxon>
        <taxon>Poaceae</taxon>
        <taxon>BOP clade</taxon>
        <taxon>Oryzoideae</taxon>
        <taxon>Oryzeae</taxon>
        <taxon>Oryzinae</taxon>
        <taxon>Oryza</taxon>
    </lineage>
</organism>
<feature type="compositionally biased region" description="Basic and acidic residues" evidence="1">
    <location>
        <begin position="64"/>
        <end position="74"/>
    </location>
</feature>
<keyword evidence="3" id="KW-1185">Reference proteome</keyword>
<dbReference type="EnsemblPlants" id="OB07G20660.1">
    <property type="protein sequence ID" value="OB07G20660.1"/>
    <property type="gene ID" value="OB07G20660"/>
</dbReference>
<name>J3MKY4_ORYBR</name>
<dbReference type="Proteomes" id="UP000006038">
    <property type="component" value="Chromosome 7"/>
</dbReference>